<accession>V2Y567</accession>
<dbReference type="STRING" id="592026.GCWU0000282_000419"/>
<evidence type="ECO:0000313" key="2">
    <source>
        <dbReference type="Proteomes" id="UP000018227"/>
    </source>
</evidence>
<reference evidence="1 2" key="1">
    <citation type="submission" date="2013-06" db="EMBL/GenBank/DDBJ databases">
        <authorList>
            <person name="Weinstock G."/>
            <person name="Sodergren E."/>
            <person name="Clifton S."/>
            <person name="Fulton L."/>
            <person name="Fulton B."/>
            <person name="Courtney L."/>
            <person name="Fronick C."/>
            <person name="Harrison M."/>
            <person name="Strong C."/>
            <person name="Farmer C."/>
            <person name="Delahaunty K."/>
            <person name="Markovic C."/>
            <person name="Hall O."/>
            <person name="Minx P."/>
            <person name="Tomlinson C."/>
            <person name="Mitreva M."/>
            <person name="Nelson J."/>
            <person name="Hou S."/>
            <person name="Wollam A."/>
            <person name="Pepin K.H."/>
            <person name="Johnson M."/>
            <person name="Bhonagiri V."/>
            <person name="Nash W.E."/>
            <person name="Warren W."/>
            <person name="Chinwalla A."/>
            <person name="Mardis E.R."/>
            <person name="Wilson R.K."/>
        </authorList>
    </citation>
    <scope>NUCLEOTIDE SEQUENCE [LARGE SCALE GENOMIC DNA]</scope>
    <source>
        <strain evidence="1 2">ATCC 51271</strain>
    </source>
</reference>
<comment type="caution">
    <text evidence="1">The sequence shown here is derived from an EMBL/GenBank/DDBJ whole genome shotgun (WGS) entry which is preliminary data.</text>
</comment>
<dbReference type="AlphaFoldDB" id="V2Y567"/>
<evidence type="ECO:0000313" key="1">
    <source>
        <dbReference type="EMBL" id="ESL04073.1"/>
    </source>
</evidence>
<evidence type="ECO:0008006" key="3">
    <source>
        <dbReference type="Google" id="ProtNLM"/>
    </source>
</evidence>
<dbReference type="EMBL" id="ACIL03000005">
    <property type="protein sequence ID" value="ESL04073.1"/>
    <property type="molecule type" value="Genomic_DNA"/>
</dbReference>
<dbReference type="HOGENOM" id="CLU_2697843_0_0_9"/>
<gene>
    <name evidence="1" type="ORF">GCWU0000282_000419</name>
</gene>
<proteinExistence type="predicted"/>
<name>V2Y567_9FIRM</name>
<protein>
    <recommendedName>
        <fullName evidence="3">Transposase</fullName>
    </recommendedName>
</protein>
<sequence length="73" mass="7996">MCNLSQGLVEEGIAEGIVKGRAEGIAEGKAEERAEIIIKMYNKGFTVEEIAETIDKDVEEVKEIIESKTLSLV</sequence>
<dbReference type="Proteomes" id="UP000018227">
    <property type="component" value="Unassembled WGS sequence"/>
</dbReference>
<dbReference type="Gene3D" id="1.10.10.60">
    <property type="entry name" value="Homeodomain-like"/>
    <property type="match status" value="1"/>
</dbReference>
<keyword evidence="2" id="KW-1185">Reference proteome</keyword>
<organism evidence="1 2">
    <name type="scientific">Catonella morbi ATCC 51271</name>
    <dbReference type="NCBI Taxonomy" id="592026"/>
    <lineage>
        <taxon>Bacteria</taxon>
        <taxon>Bacillati</taxon>
        <taxon>Bacillota</taxon>
        <taxon>Clostridia</taxon>
        <taxon>Lachnospirales</taxon>
        <taxon>Lachnospiraceae</taxon>
        <taxon>Catonella</taxon>
    </lineage>
</organism>